<dbReference type="InterPro" id="IPR001190">
    <property type="entry name" value="SRCR"/>
</dbReference>
<evidence type="ECO:0000313" key="4">
    <source>
        <dbReference type="Proteomes" id="UP000596742"/>
    </source>
</evidence>
<name>A0A8B6CK60_MYTGA</name>
<evidence type="ECO:0000256" key="1">
    <source>
        <dbReference type="PROSITE-ProRule" id="PRU00196"/>
    </source>
</evidence>
<comment type="caution">
    <text evidence="3">The sequence shown here is derived from an EMBL/GenBank/DDBJ whole genome shotgun (WGS) entry which is preliminary data.</text>
</comment>
<gene>
    <name evidence="3" type="ORF">MGAL_10B062685</name>
</gene>
<keyword evidence="4" id="KW-1185">Reference proteome</keyword>
<dbReference type="GO" id="GO:0016020">
    <property type="term" value="C:membrane"/>
    <property type="evidence" value="ECO:0007669"/>
    <property type="project" value="InterPro"/>
</dbReference>
<accession>A0A8B6CK60</accession>
<dbReference type="PROSITE" id="PS50287">
    <property type="entry name" value="SRCR_2"/>
    <property type="match status" value="1"/>
</dbReference>
<reference evidence="3" key="1">
    <citation type="submission" date="2018-11" db="EMBL/GenBank/DDBJ databases">
        <authorList>
            <person name="Alioto T."/>
            <person name="Alioto T."/>
        </authorList>
    </citation>
    <scope>NUCLEOTIDE SEQUENCE</scope>
</reference>
<feature type="domain" description="SRCR" evidence="2">
    <location>
        <begin position="78"/>
        <end position="199"/>
    </location>
</feature>
<protein>
    <recommendedName>
        <fullName evidence="2">SRCR domain-containing protein</fullName>
    </recommendedName>
</protein>
<evidence type="ECO:0000259" key="2">
    <source>
        <dbReference type="PROSITE" id="PS50287"/>
    </source>
</evidence>
<proteinExistence type="predicted"/>
<comment type="caution">
    <text evidence="1">Lacks conserved residue(s) required for the propagation of feature annotation.</text>
</comment>
<evidence type="ECO:0000313" key="3">
    <source>
        <dbReference type="EMBL" id="VDI06243.1"/>
    </source>
</evidence>
<sequence length="200" mass="23063">MYPAKPFANIYFVLQTWRRKKTSRDSDYDNSPFWLILKCNGKEQNVGQCKSIKTQPFSPFERSVSVFIQCYEEKDPELQMTVSLENDRKVVVHRQGETWVICSSRWSDFHGNSLWVDVTATAVCRMLHKSSGTAIHLSFDSREIPATVNNIQQVYCTSHLGDCFYGRLGFNDYRLSPWAPGDCNEAVMHRTFRGGVKCNK</sequence>
<dbReference type="AlphaFoldDB" id="A0A8B6CK60"/>
<dbReference type="EMBL" id="UYJE01001904">
    <property type="protein sequence ID" value="VDI06243.1"/>
    <property type="molecule type" value="Genomic_DNA"/>
</dbReference>
<organism evidence="3 4">
    <name type="scientific">Mytilus galloprovincialis</name>
    <name type="common">Mediterranean mussel</name>
    <dbReference type="NCBI Taxonomy" id="29158"/>
    <lineage>
        <taxon>Eukaryota</taxon>
        <taxon>Metazoa</taxon>
        <taxon>Spiralia</taxon>
        <taxon>Lophotrochozoa</taxon>
        <taxon>Mollusca</taxon>
        <taxon>Bivalvia</taxon>
        <taxon>Autobranchia</taxon>
        <taxon>Pteriomorphia</taxon>
        <taxon>Mytilida</taxon>
        <taxon>Mytiloidea</taxon>
        <taxon>Mytilidae</taxon>
        <taxon>Mytilinae</taxon>
        <taxon>Mytilus</taxon>
    </lineage>
</organism>
<dbReference type="Proteomes" id="UP000596742">
    <property type="component" value="Unassembled WGS sequence"/>
</dbReference>